<evidence type="ECO:0000313" key="1">
    <source>
        <dbReference type="EMBL" id="KAF2903546.1"/>
    </source>
</evidence>
<organism evidence="1 2">
    <name type="scientific">Ignelater luminosus</name>
    <name type="common">Cucubano</name>
    <name type="synonym">Pyrophorus luminosus</name>
    <dbReference type="NCBI Taxonomy" id="2038154"/>
    <lineage>
        <taxon>Eukaryota</taxon>
        <taxon>Metazoa</taxon>
        <taxon>Ecdysozoa</taxon>
        <taxon>Arthropoda</taxon>
        <taxon>Hexapoda</taxon>
        <taxon>Insecta</taxon>
        <taxon>Pterygota</taxon>
        <taxon>Neoptera</taxon>
        <taxon>Endopterygota</taxon>
        <taxon>Coleoptera</taxon>
        <taxon>Polyphaga</taxon>
        <taxon>Elateriformia</taxon>
        <taxon>Elateroidea</taxon>
        <taxon>Elateridae</taxon>
        <taxon>Agrypninae</taxon>
        <taxon>Pyrophorini</taxon>
        <taxon>Ignelater</taxon>
    </lineage>
</organism>
<dbReference type="Proteomes" id="UP000801492">
    <property type="component" value="Unassembled WGS sequence"/>
</dbReference>
<proteinExistence type="predicted"/>
<name>A0A8K0DHT4_IGNLU</name>
<comment type="caution">
    <text evidence="1">The sequence shown here is derived from an EMBL/GenBank/DDBJ whole genome shotgun (WGS) entry which is preliminary data.</text>
</comment>
<sequence>MTHFSWSEGKPLVWDFTCKSTLAPCYTQQLISKPGSIAELEANKKRAKYVDIEEQGYLFVRIAVETMGPWSLSAIKLIKDIDHKIRILTDEKRSSFYLIQRISLEIQRGNASCALNTFLPSEKLNEIFY</sequence>
<keyword evidence="2" id="KW-1185">Reference proteome</keyword>
<accession>A0A8K0DHT4</accession>
<dbReference type="OrthoDB" id="6773446at2759"/>
<dbReference type="AlphaFoldDB" id="A0A8K0DHT4"/>
<evidence type="ECO:0000313" key="2">
    <source>
        <dbReference type="Proteomes" id="UP000801492"/>
    </source>
</evidence>
<gene>
    <name evidence="1" type="ORF">ILUMI_02619</name>
</gene>
<protein>
    <submittedName>
        <fullName evidence="1">Uncharacterized protein</fullName>
    </submittedName>
</protein>
<dbReference type="EMBL" id="VTPC01000996">
    <property type="protein sequence ID" value="KAF2903546.1"/>
    <property type="molecule type" value="Genomic_DNA"/>
</dbReference>
<reference evidence="1" key="1">
    <citation type="submission" date="2019-08" db="EMBL/GenBank/DDBJ databases">
        <title>The genome of the North American firefly Photinus pyralis.</title>
        <authorList>
            <consortium name="Photinus pyralis genome working group"/>
            <person name="Fallon T.R."/>
            <person name="Sander Lower S.E."/>
            <person name="Weng J.-K."/>
        </authorList>
    </citation>
    <scope>NUCLEOTIDE SEQUENCE</scope>
    <source>
        <strain evidence="1">TRF0915ILg1</strain>
        <tissue evidence="1">Whole body</tissue>
    </source>
</reference>